<dbReference type="EMBL" id="JAOB01000069">
    <property type="protein sequence ID" value="EUA23009.1"/>
    <property type="molecule type" value="Genomic_DNA"/>
</dbReference>
<sequence>MLDGCAYTALHDLGIGEHAMHVVDVTDWDISRFELGHPMGGRLTRKDRP</sequence>
<comment type="caution">
    <text evidence="1">The sequence shown here is derived from an EMBL/GenBank/DDBJ whole genome shotgun (WGS) entry which is preliminary data.</text>
</comment>
<gene>
    <name evidence="1" type="ORF">I553_5127</name>
</gene>
<proteinExistence type="predicted"/>
<evidence type="ECO:0000313" key="1">
    <source>
        <dbReference type="EMBL" id="EUA23009.1"/>
    </source>
</evidence>
<organism evidence="1">
    <name type="scientific">Mycobacterium xenopi 4042</name>
    <dbReference type="NCBI Taxonomy" id="1299334"/>
    <lineage>
        <taxon>Bacteria</taxon>
        <taxon>Bacillati</taxon>
        <taxon>Actinomycetota</taxon>
        <taxon>Actinomycetes</taxon>
        <taxon>Mycobacteriales</taxon>
        <taxon>Mycobacteriaceae</taxon>
        <taxon>Mycobacterium</taxon>
    </lineage>
</organism>
<dbReference type="AlphaFoldDB" id="X7ZUS5"/>
<accession>X7ZUS5</accession>
<protein>
    <submittedName>
        <fullName evidence="1">Uncharacterized protein</fullName>
    </submittedName>
</protein>
<name>X7ZUS5_MYCXE</name>
<reference evidence="1" key="1">
    <citation type="submission" date="2014-01" db="EMBL/GenBank/DDBJ databases">
        <authorList>
            <person name="Brown-Elliot B."/>
            <person name="Wallace R."/>
            <person name="Lenaerts A."/>
            <person name="Ordway D."/>
            <person name="DeGroote M.A."/>
            <person name="Parker T."/>
            <person name="Sizemore C."/>
            <person name="Tallon L.J."/>
            <person name="Sadzewicz L.K."/>
            <person name="Sengamalay N."/>
            <person name="Fraser C.M."/>
            <person name="Hine E."/>
            <person name="Shefchek K.A."/>
            <person name="Das S.P."/>
            <person name="Tettelin H."/>
        </authorList>
    </citation>
    <scope>NUCLEOTIDE SEQUENCE [LARGE SCALE GENOMIC DNA]</scope>
    <source>
        <strain evidence="1">4042</strain>
    </source>
</reference>